<comment type="caution">
    <text evidence="3">The sequence shown here is derived from an EMBL/GenBank/DDBJ whole genome shotgun (WGS) entry which is preliminary data.</text>
</comment>
<proteinExistence type="predicted"/>
<dbReference type="AlphaFoldDB" id="A0A8T2AFP5"/>
<evidence type="ECO:0000313" key="4">
    <source>
        <dbReference type="Proteomes" id="UP000694251"/>
    </source>
</evidence>
<feature type="domain" description="ABC transporter" evidence="1">
    <location>
        <begin position="236"/>
        <end position="330"/>
    </location>
</feature>
<dbReference type="GO" id="GO:0016887">
    <property type="term" value="F:ATP hydrolysis activity"/>
    <property type="evidence" value="ECO:0007669"/>
    <property type="project" value="InterPro"/>
</dbReference>
<gene>
    <name evidence="3" type="ORF">ISN44_As09g011510</name>
</gene>
<evidence type="ECO:0000259" key="2">
    <source>
        <dbReference type="Pfam" id="PF08646"/>
    </source>
</evidence>
<dbReference type="Proteomes" id="UP000694251">
    <property type="component" value="Chromosome 9"/>
</dbReference>
<dbReference type="Pfam" id="PF08646">
    <property type="entry name" value="Rep_fac-A_C"/>
    <property type="match status" value="1"/>
</dbReference>
<name>A0A8T2AFP5_ARASU</name>
<dbReference type="PANTHER" id="PTHR48040:SF13">
    <property type="entry name" value="ABC TRANSPORTER G FAMILY MEMBER 31"/>
    <property type="match status" value="1"/>
</dbReference>
<dbReference type="Pfam" id="PF00005">
    <property type="entry name" value="ABC_tran"/>
    <property type="match status" value="1"/>
</dbReference>
<dbReference type="OrthoDB" id="1922776at2759"/>
<protein>
    <submittedName>
        <fullName evidence="3">P-loop containing nucleoside triphosphate hydrolase</fullName>
    </submittedName>
</protein>
<sequence>MEATETVLCSLLAVDLTDYCYRVCSRCQRVLPSDNNGLASSSFCNFCKSKEPKLLYRILMSIATDTSVKTVICFDRAATVLFGCSADEFFHFTKLNPLAASMVNQVFDGEMLRMTLTRPHNRNAQHMRVTSIVPLRSGFQPAIVTLTHICTKNASLGNCSTTNHTLRKGRAVVLDDPNEETQTALVADPNQEKSQKKGMILPFKPLTMTFHNVNYYVDMPKEMRSQGVPETRLQLLSNVSGVFSPGVLTALVGSSGAGKTTLMDVLAGRKTGGYTEGDIRISGHPNEQTFARISGYVEQNDIHSPQVTVEESLWFSASLCLPKEISKEQKKVGMDEFYLIWLRYG</sequence>
<dbReference type="FunFam" id="3.40.50.300:FF:003489">
    <property type="entry name" value="ABC transporter G family member 39"/>
    <property type="match status" value="1"/>
</dbReference>
<reference evidence="3 4" key="1">
    <citation type="submission" date="2020-12" db="EMBL/GenBank/DDBJ databases">
        <title>Concerted genomic and epigenomic changes stabilize Arabidopsis allopolyploids.</title>
        <authorList>
            <person name="Chen Z."/>
        </authorList>
    </citation>
    <scope>NUCLEOTIDE SEQUENCE [LARGE SCALE GENOMIC DNA]</scope>
    <source>
        <strain evidence="3">As9502</strain>
        <tissue evidence="3">Leaf</tissue>
    </source>
</reference>
<keyword evidence="4" id="KW-1185">Reference proteome</keyword>
<evidence type="ECO:0000259" key="1">
    <source>
        <dbReference type="Pfam" id="PF00005"/>
    </source>
</evidence>
<dbReference type="GO" id="GO:0005524">
    <property type="term" value="F:ATP binding"/>
    <property type="evidence" value="ECO:0007669"/>
    <property type="project" value="InterPro"/>
</dbReference>
<dbReference type="PANTHER" id="PTHR48040">
    <property type="entry name" value="PLEIOTROPIC DRUG RESISTANCE PROTEIN 1-LIKE ISOFORM X1"/>
    <property type="match status" value="1"/>
</dbReference>
<keyword evidence="3" id="KW-0378">Hydrolase</keyword>
<dbReference type="InterPro" id="IPR003439">
    <property type="entry name" value="ABC_transporter-like_ATP-bd"/>
</dbReference>
<accession>A0A8T2AFP5</accession>
<feature type="domain" description="Replication factor A C-terminal" evidence="2">
    <location>
        <begin position="9"/>
        <end position="125"/>
    </location>
</feature>
<organism evidence="3 4">
    <name type="scientific">Arabidopsis suecica</name>
    <name type="common">Swedish thale-cress</name>
    <name type="synonym">Cardaminopsis suecica</name>
    <dbReference type="NCBI Taxonomy" id="45249"/>
    <lineage>
        <taxon>Eukaryota</taxon>
        <taxon>Viridiplantae</taxon>
        <taxon>Streptophyta</taxon>
        <taxon>Embryophyta</taxon>
        <taxon>Tracheophyta</taxon>
        <taxon>Spermatophyta</taxon>
        <taxon>Magnoliopsida</taxon>
        <taxon>eudicotyledons</taxon>
        <taxon>Gunneridae</taxon>
        <taxon>Pentapetalae</taxon>
        <taxon>rosids</taxon>
        <taxon>malvids</taxon>
        <taxon>Brassicales</taxon>
        <taxon>Brassicaceae</taxon>
        <taxon>Camelineae</taxon>
        <taxon>Arabidopsis</taxon>
    </lineage>
</organism>
<dbReference type="EMBL" id="JAEFBJ010000009">
    <property type="protein sequence ID" value="KAG7572798.1"/>
    <property type="molecule type" value="Genomic_DNA"/>
</dbReference>
<evidence type="ECO:0000313" key="3">
    <source>
        <dbReference type="EMBL" id="KAG7572798.1"/>
    </source>
</evidence>
<dbReference type="InterPro" id="IPR013955">
    <property type="entry name" value="Rep_factor-A_C"/>
</dbReference>